<dbReference type="AlphaFoldDB" id="A0AAV3RPM6"/>
<evidence type="ECO:0000256" key="1">
    <source>
        <dbReference type="ARBA" id="ARBA00004123"/>
    </source>
</evidence>
<protein>
    <recommendedName>
        <fullName evidence="4">Tify domain-containing protein</fullName>
    </recommendedName>
</protein>
<gene>
    <name evidence="5" type="ORF">LIER_42443</name>
</gene>
<evidence type="ECO:0000256" key="3">
    <source>
        <dbReference type="SAM" id="MobiDB-lite"/>
    </source>
</evidence>
<comment type="caution">
    <text evidence="5">The sequence shown here is derived from an EMBL/GenBank/DDBJ whole genome shotgun (WGS) entry which is preliminary data.</text>
</comment>
<evidence type="ECO:0000256" key="2">
    <source>
        <dbReference type="ARBA" id="ARBA00023242"/>
    </source>
</evidence>
<feature type="region of interest" description="Disordered" evidence="3">
    <location>
        <begin position="143"/>
        <end position="167"/>
    </location>
</feature>
<comment type="subcellular location">
    <subcellularLocation>
        <location evidence="1">Nucleus</location>
    </subcellularLocation>
</comment>
<keyword evidence="2" id="KW-0539">Nucleus</keyword>
<dbReference type="PANTHER" id="PTHR47025:SF27">
    <property type="entry name" value="PHD-TYPE DOMAIN-CONTAINING PROTEIN"/>
    <property type="match status" value="1"/>
</dbReference>
<dbReference type="GO" id="GO:0042393">
    <property type="term" value="F:histone binding"/>
    <property type="evidence" value="ECO:0007669"/>
    <property type="project" value="TreeGrafter"/>
</dbReference>
<proteinExistence type="predicted"/>
<name>A0AAV3RPM6_LITER</name>
<evidence type="ECO:0000313" key="6">
    <source>
        <dbReference type="Proteomes" id="UP001454036"/>
    </source>
</evidence>
<dbReference type="InterPro" id="IPR032308">
    <property type="entry name" value="TDBD"/>
</dbReference>
<dbReference type="GO" id="GO:0045944">
    <property type="term" value="P:positive regulation of transcription by RNA polymerase II"/>
    <property type="evidence" value="ECO:0007669"/>
    <property type="project" value="TreeGrafter"/>
</dbReference>
<dbReference type="GO" id="GO:0005634">
    <property type="term" value="C:nucleus"/>
    <property type="evidence" value="ECO:0007669"/>
    <property type="project" value="UniProtKB-SubCell"/>
</dbReference>
<organism evidence="5 6">
    <name type="scientific">Lithospermum erythrorhizon</name>
    <name type="common">Purple gromwell</name>
    <name type="synonym">Lithospermum officinale var. erythrorhizon</name>
    <dbReference type="NCBI Taxonomy" id="34254"/>
    <lineage>
        <taxon>Eukaryota</taxon>
        <taxon>Viridiplantae</taxon>
        <taxon>Streptophyta</taxon>
        <taxon>Embryophyta</taxon>
        <taxon>Tracheophyta</taxon>
        <taxon>Spermatophyta</taxon>
        <taxon>Magnoliopsida</taxon>
        <taxon>eudicotyledons</taxon>
        <taxon>Gunneridae</taxon>
        <taxon>Pentapetalae</taxon>
        <taxon>asterids</taxon>
        <taxon>lamiids</taxon>
        <taxon>Boraginales</taxon>
        <taxon>Boraginaceae</taxon>
        <taxon>Boraginoideae</taxon>
        <taxon>Lithospermeae</taxon>
        <taxon>Lithospermum</taxon>
    </lineage>
</organism>
<dbReference type="GO" id="GO:0003682">
    <property type="term" value="F:chromatin binding"/>
    <property type="evidence" value="ECO:0007669"/>
    <property type="project" value="TreeGrafter"/>
</dbReference>
<sequence length="407" mass="45100">MTKRELESKNSLNLSSINQENESASRVRSIVKSNGFVVYTRNKKLKSSVNNNLESNGEFKVTSVDVEVTSQGGECLHNTVITDDLSGIERYRRNDVRVRGRGRGRGRGRRSDMVEVEVKQMEIETEGEGGNVSILRRFTRSALKKSSEGEGGGGGEETGECKDVVVRDDGGGNVASGEVKKAETKVFKRVVIKGRPTTVIEGEQTGEFRDVAVRDAGGENVASGEVKKPETKVFKKIVIKGRPTTVIELFETGLLEDYPVFYHAGKKGIVLRGTVKDIGILCFCSFCMGARVIPPSQFEIHAIKIYKRASQYICMENGKSLLDIVKECSKCSLKALQGMIQTLIGPMPEKESIVCRNCKESFWATSTATMGQVCDSCMIHIRRETNAIRTWRDVNPIKATYVKQRYT</sequence>
<dbReference type="GO" id="GO:0000977">
    <property type="term" value="F:RNA polymerase II transcription regulatory region sequence-specific DNA binding"/>
    <property type="evidence" value="ECO:0007669"/>
    <property type="project" value="TreeGrafter"/>
</dbReference>
<feature type="domain" description="Tify" evidence="4">
    <location>
        <begin position="273"/>
        <end position="328"/>
    </location>
</feature>
<reference evidence="5 6" key="1">
    <citation type="submission" date="2024-01" db="EMBL/GenBank/DDBJ databases">
        <title>The complete chloroplast genome sequence of Lithospermum erythrorhizon: insights into the phylogenetic relationship among Boraginaceae species and the maternal lineages of purple gromwells.</title>
        <authorList>
            <person name="Okada T."/>
            <person name="Watanabe K."/>
        </authorList>
    </citation>
    <scope>NUCLEOTIDE SEQUENCE [LARGE SCALE GENOMIC DNA]</scope>
</reference>
<dbReference type="PANTHER" id="PTHR47025">
    <property type="entry name" value="AUTOIMMUNE REGULATOR"/>
    <property type="match status" value="1"/>
</dbReference>
<dbReference type="Pfam" id="PF16135">
    <property type="entry name" value="TDBD"/>
    <property type="match status" value="1"/>
</dbReference>
<dbReference type="Proteomes" id="UP001454036">
    <property type="component" value="Unassembled WGS sequence"/>
</dbReference>
<evidence type="ECO:0000259" key="4">
    <source>
        <dbReference type="Pfam" id="PF16135"/>
    </source>
</evidence>
<evidence type="ECO:0000313" key="5">
    <source>
        <dbReference type="EMBL" id="GAA0183666.1"/>
    </source>
</evidence>
<dbReference type="EMBL" id="BAABME010029443">
    <property type="protein sequence ID" value="GAA0183666.1"/>
    <property type="molecule type" value="Genomic_DNA"/>
</dbReference>
<keyword evidence="6" id="KW-1185">Reference proteome</keyword>
<accession>A0AAV3RPM6</accession>